<organism evidence="2 3">
    <name type="scientific">Chitinimonas lacunae</name>
    <dbReference type="NCBI Taxonomy" id="1963018"/>
    <lineage>
        <taxon>Bacteria</taxon>
        <taxon>Pseudomonadati</taxon>
        <taxon>Pseudomonadota</taxon>
        <taxon>Betaproteobacteria</taxon>
        <taxon>Neisseriales</taxon>
        <taxon>Chitinibacteraceae</taxon>
        <taxon>Chitinimonas</taxon>
    </lineage>
</organism>
<keyword evidence="1" id="KW-0472">Membrane</keyword>
<dbReference type="EMBL" id="JBHSBU010000001">
    <property type="protein sequence ID" value="MFC4159817.1"/>
    <property type="molecule type" value="Genomic_DNA"/>
</dbReference>
<feature type="transmembrane region" description="Helical" evidence="1">
    <location>
        <begin position="49"/>
        <end position="66"/>
    </location>
</feature>
<keyword evidence="1" id="KW-0812">Transmembrane</keyword>
<dbReference type="RefSeq" id="WP_378163980.1">
    <property type="nucleotide sequence ID" value="NZ_JBHSBU010000001.1"/>
</dbReference>
<dbReference type="Proteomes" id="UP001595791">
    <property type="component" value="Unassembled WGS sequence"/>
</dbReference>
<protein>
    <submittedName>
        <fullName evidence="2">Uncharacterized protein</fullName>
    </submittedName>
</protein>
<evidence type="ECO:0000313" key="3">
    <source>
        <dbReference type="Proteomes" id="UP001595791"/>
    </source>
</evidence>
<comment type="caution">
    <text evidence="2">The sequence shown here is derived from an EMBL/GenBank/DDBJ whole genome shotgun (WGS) entry which is preliminary data.</text>
</comment>
<accession>A0ABV8MS40</accession>
<feature type="transmembrane region" description="Helical" evidence="1">
    <location>
        <begin position="78"/>
        <end position="103"/>
    </location>
</feature>
<evidence type="ECO:0000313" key="2">
    <source>
        <dbReference type="EMBL" id="MFC4159817.1"/>
    </source>
</evidence>
<proteinExistence type="predicted"/>
<sequence>MSEIHDRICFESAFPTCPMSILSPFLLLALVFIAVGFFHWRHRRKPIPVWYRGGLGTAAMLVLLVAPRCVCRLDLLELFLLELSGGTVFYLLVLFGAFLLSLIHSRIAKTLVQRTTHKHGLNGK</sequence>
<keyword evidence="1" id="KW-1133">Transmembrane helix</keyword>
<reference evidence="3" key="1">
    <citation type="journal article" date="2019" name="Int. J. Syst. Evol. Microbiol.">
        <title>The Global Catalogue of Microorganisms (GCM) 10K type strain sequencing project: providing services to taxonomists for standard genome sequencing and annotation.</title>
        <authorList>
            <consortium name="The Broad Institute Genomics Platform"/>
            <consortium name="The Broad Institute Genome Sequencing Center for Infectious Disease"/>
            <person name="Wu L."/>
            <person name="Ma J."/>
        </authorList>
    </citation>
    <scope>NUCLEOTIDE SEQUENCE [LARGE SCALE GENOMIC DNA]</scope>
    <source>
        <strain evidence="3">LMG 29894</strain>
    </source>
</reference>
<feature type="transmembrane region" description="Helical" evidence="1">
    <location>
        <begin position="21"/>
        <end position="40"/>
    </location>
</feature>
<name>A0ABV8MS40_9NEIS</name>
<evidence type="ECO:0000256" key="1">
    <source>
        <dbReference type="SAM" id="Phobius"/>
    </source>
</evidence>
<gene>
    <name evidence="2" type="ORF">ACFOW7_10715</name>
</gene>
<keyword evidence="3" id="KW-1185">Reference proteome</keyword>